<evidence type="ECO:0000313" key="2">
    <source>
        <dbReference type="EMBL" id="HIH94335.1"/>
    </source>
</evidence>
<gene>
    <name evidence="2" type="ORF">HA338_09915</name>
</gene>
<dbReference type="CDD" id="cd02947">
    <property type="entry name" value="TRX_family"/>
    <property type="match status" value="1"/>
</dbReference>
<dbReference type="RefSeq" id="WP_011024136.1">
    <property type="nucleotide sequence ID" value="NZ_DUJU01000116.1"/>
</dbReference>
<dbReference type="InterPro" id="IPR036249">
    <property type="entry name" value="Thioredoxin-like_sf"/>
</dbReference>
<dbReference type="PANTHER" id="PTHR45663">
    <property type="entry name" value="GEO12009P1"/>
    <property type="match status" value="1"/>
</dbReference>
<accession>A0A832SLG9</accession>
<dbReference type="PANTHER" id="PTHR45663:SF11">
    <property type="entry name" value="GEO12009P1"/>
    <property type="match status" value="1"/>
</dbReference>
<dbReference type="PROSITE" id="PS51352">
    <property type="entry name" value="THIOREDOXIN_2"/>
    <property type="match status" value="1"/>
</dbReference>
<dbReference type="PROSITE" id="PS51257">
    <property type="entry name" value="PROKAR_LIPOPROTEIN"/>
    <property type="match status" value="1"/>
</dbReference>
<evidence type="ECO:0000259" key="1">
    <source>
        <dbReference type="PROSITE" id="PS51352"/>
    </source>
</evidence>
<comment type="caution">
    <text evidence="2">The sequence shown here is derived from an EMBL/GenBank/DDBJ whole genome shotgun (WGS) entry which is preliminary data.</text>
</comment>
<protein>
    <submittedName>
        <fullName evidence="2">Thioredoxin family protein</fullName>
    </submittedName>
</protein>
<dbReference type="EMBL" id="DUJU01000116">
    <property type="protein sequence ID" value="HIH94335.1"/>
    <property type="molecule type" value="Genomic_DNA"/>
</dbReference>
<proteinExistence type="predicted"/>
<dbReference type="GO" id="GO:0005737">
    <property type="term" value="C:cytoplasm"/>
    <property type="evidence" value="ECO:0007669"/>
    <property type="project" value="TreeGrafter"/>
</dbReference>
<dbReference type="InterPro" id="IPR013766">
    <property type="entry name" value="Thioredoxin_domain"/>
</dbReference>
<dbReference type="FunFam" id="3.40.30.10:FF:000423">
    <property type="entry name" value="Thiol:disulfide interchange protein"/>
    <property type="match status" value="1"/>
</dbReference>
<dbReference type="Pfam" id="PF00085">
    <property type="entry name" value="Thioredoxin"/>
    <property type="match status" value="1"/>
</dbReference>
<dbReference type="SUPFAM" id="SSF52833">
    <property type="entry name" value="Thioredoxin-like"/>
    <property type="match status" value="1"/>
</dbReference>
<organism evidence="2 3">
    <name type="scientific">Methanosarcina acetivorans</name>
    <dbReference type="NCBI Taxonomy" id="2214"/>
    <lineage>
        <taxon>Archaea</taxon>
        <taxon>Methanobacteriati</taxon>
        <taxon>Methanobacteriota</taxon>
        <taxon>Stenosarchaea group</taxon>
        <taxon>Methanomicrobia</taxon>
        <taxon>Methanosarcinales</taxon>
        <taxon>Methanosarcinaceae</taxon>
        <taxon>Methanosarcina</taxon>
    </lineage>
</organism>
<name>A0A832SLG9_9EURY</name>
<feature type="domain" description="Thioredoxin" evidence="1">
    <location>
        <begin position="17"/>
        <end position="143"/>
    </location>
</feature>
<dbReference type="OMA" id="FTAGCTE"/>
<evidence type="ECO:0000313" key="3">
    <source>
        <dbReference type="Proteomes" id="UP000600774"/>
    </source>
</evidence>
<dbReference type="GO" id="GO:0015035">
    <property type="term" value="F:protein-disulfide reductase activity"/>
    <property type="evidence" value="ECO:0007669"/>
    <property type="project" value="TreeGrafter"/>
</dbReference>
<dbReference type="Proteomes" id="UP000600774">
    <property type="component" value="Unassembled WGS sequence"/>
</dbReference>
<dbReference type="Gene3D" id="3.40.30.10">
    <property type="entry name" value="Glutaredoxin"/>
    <property type="match status" value="1"/>
</dbReference>
<reference evidence="2" key="1">
    <citation type="journal article" date="2020" name="bioRxiv">
        <title>A rank-normalized archaeal taxonomy based on genome phylogeny resolves widespread incomplete and uneven classifications.</title>
        <authorList>
            <person name="Rinke C."/>
            <person name="Chuvochina M."/>
            <person name="Mussig A.J."/>
            <person name="Chaumeil P.-A."/>
            <person name="Waite D.W."/>
            <person name="Whitman W.B."/>
            <person name="Parks D.H."/>
            <person name="Hugenholtz P."/>
        </authorList>
    </citation>
    <scope>NUCLEOTIDE SEQUENCE</scope>
    <source>
        <strain evidence="2">UBA8876</strain>
    </source>
</reference>
<dbReference type="AlphaFoldDB" id="A0A832SLG9"/>
<dbReference type="GeneID" id="1476148"/>
<sequence length="161" mass="17757">MNKLIIPLILLASVIFTAGCTESPESATSAQEISVVENMTSLEQINTSVQEGPVLIKVGAEWCGPCQQMKPILSDLAAEYTGKVTVMSADIDQSPEIAAYFGIAYIPDSFVVVGFENGEYVYMQEDGNVTTDRFQARVLGVRDKQVYEELLERAVLYYENK</sequence>